<sequence length="270" mass="31013">MKILKKFHEHLNNSSDVSKTLKTTFLLAIILLLTPMISISQNNQSFWIHADQVKPSKQADYEQVAKDFIEACTKYNLKDSDWSTARIDDGTYLTITPISNMADLDKNTLAPLFEKMGEEKFRSIFKRFNECYDKHGDYIVTLNSDLSYMPNGLTLNTEGQNYRKWHFLYVTPSNSQALREKIKAIKDLYAKKGAKEYFRIYHSGFGTMGEYYLAVISAKDEQSYAKLGDENEALLGDEGKKLFAEMFSLLDKYESKTGVMRPDLGYTAKQ</sequence>
<reference evidence="1 2" key="1">
    <citation type="journal article" date="2014" name="Int. J. Syst. Evol. Microbiol.">
        <title>Complete genome sequence of Corynebacterium casei LMG S-19264T (=DSM 44701T), isolated from a smear-ripened cheese.</title>
        <authorList>
            <consortium name="US DOE Joint Genome Institute (JGI-PGF)"/>
            <person name="Walter F."/>
            <person name="Albersmeier A."/>
            <person name="Kalinowski J."/>
            <person name="Ruckert C."/>
        </authorList>
    </citation>
    <scope>NUCLEOTIDE SEQUENCE [LARGE SCALE GENOMIC DNA]</scope>
    <source>
        <strain evidence="1 2">CGMCC 1.15295</strain>
    </source>
</reference>
<organism evidence="1 2">
    <name type="scientific">Aquaticitalea lipolytica</name>
    <dbReference type="NCBI Taxonomy" id="1247562"/>
    <lineage>
        <taxon>Bacteria</taxon>
        <taxon>Pseudomonadati</taxon>
        <taxon>Bacteroidota</taxon>
        <taxon>Flavobacteriia</taxon>
        <taxon>Flavobacteriales</taxon>
        <taxon>Flavobacteriaceae</taxon>
        <taxon>Aquaticitalea</taxon>
    </lineage>
</organism>
<accession>A0A8J2XH89</accession>
<protein>
    <submittedName>
        <fullName evidence="1">Uncharacterized protein</fullName>
    </submittedName>
</protein>
<dbReference type="Proteomes" id="UP000598120">
    <property type="component" value="Unassembled WGS sequence"/>
</dbReference>
<name>A0A8J2XH89_9FLAO</name>
<proteinExistence type="predicted"/>
<evidence type="ECO:0000313" key="1">
    <source>
        <dbReference type="EMBL" id="GFZ87374.1"/>
    </source>
</evidence>
<comment type="caution">
    <text evidence="1">The sequence shown here is derived from an EMBL/GenBank/DDBJ whole genome shotgun (WGS) entry which is preliminary data.</text>
</comment>
<gene>
    <name evidence="1" type="ORF">GCM10011531_18350</name>
</gene>
<dbReference type="EMBL" id="BMIC01000003">
    <property type="protein sequence ID" value="GFZ87374.1"/>
    <property type="molecule type" value="Genomic_DNA"/>
</dbReference>
<keyword evidence="2" id="KW-1185">Reference proteome</keyword>
<evidence type="ECO:0000313" key="2">
    <source>
        <dbReference type="Proteomes" id="UP000598120"/>
    </source>
</evidence>
<dbReference type="AlphaFoldDB" id="A0A8J2XH89"/>